<protein>
    <submittedName>
        <fullName evidence="2">AlNc14C120G6651 protein</fullName>
    </submittedName>
</protein>
<feature type="compositionally biased region" description="Polar residues" evidence="1">
    <location>
        <begin position="423"/>
        <end position="432"/>
    </location>
</feature>
<dbReference type="AlphaFoldDB" id="F0WJC4"/>
<feature type="compositionally biased region" description="Polar residues" evidence="1">
    <location>
        <begin position="333"/>
        <end position="355"/>
    </location>
</feature>
<feature type="compositionally biased region" description="Pro residues" evidence="1">
    <location>
        <begin position="289"/>
        <end position="311"/>
    </location>
</feature>
<name>F0WJC4_9STRA</name>
<feature type="region of interest" description="Disordered" evidence="1">
    <location>
        <begin position="410"/>
        <end position="467"/>
    </location>
</feature>
<proteinExistence type="predicted"/>
<feature type="region of interest" description="Disordered" evidence="1">
    <location>
        <begin position="274"/>
        <end position="376"/>
    </location>
</feature>
<evidence type="ECO:0000256" key="1">
    <source>
        <dbReference type="SAM" id="MobiDB-lite"/>
    </source>
</evidence>
<evidence type="ECO:0000313" key="2">
    <source>
        <dbReference type="EMBL" id="CCA21371.1"/>
    </source>
</evidence>
<dbReference type="EMBL" id="FR824165">
    <property type="protein sequence ID" value="CCA21371.1"/>
    <property type="molecule type" value="Genomic_DNA"/>
</dbReference>
<gene>
    <name evidence="2" type="primary">AlNc14C120G6651</name>
    <name evidence="2" type="ORF">ALNC14_075140</name>
</gene>
<feature type="compositionally biased region" description="Pro residues" evidence="1">
    <location>
        <begin position="361"/>
        <end position="370"/>
    </location>
</feature>
<reference evidence="2" key="1">
    <citation type="journal article" date="2011" name="PLoS Biol.">
        <title>Gene gain and loss during evolution of obligate parasitism in the white rust pathogen of Arabidopsis thaliana.</title>
        <authorList>
            <person name="Kemen E."/>
            <person name="Gardiner A."/>
            <person name="Schultz-Larsen T."/>
            <person name="Kemen A.C."/>
            <person name="Balmuth A.L."/>
            <person name="Robert-Seilaniantz A."/>
            <person name="Bailey K."/>
            <person name="Holub E."/>
            <person name="Studholme D.J."/>
            <person name="Maclean D."/>
            <person name="Jones J.D."/>
        </authorList>
    </citation>
    <scope>NUCLEOTIDE SEQUENCE</scope>
</reference>
<dbReference type="PRINTS" id="PR01217">
    <property type="entry name" value="PRICHEXTENSN"/>
</dbReference>
<accession>F0WJC4</accession>
<dbReference type="HOGENOM" id="CLU_555996_0_0_1"/>
<organism evidence="2">
    <name type="scientific">Albugo laibachii Nc14</name>
    <dbReference type="NCBI Taxonomy" id="890382"/>
    <lineage>
        <taxon>Eukaryota</taxon>
        <taxon>Sar</taxon>
        <taxon>Stramenopiles</taxon>
        <taxon>Oomycota</taxon>
        <taxon>Peronosporomycetes</taxon>
        <taxon>Albuginales</taxon>
        <taxon>Albuginaceae</taxon>
        <taxon>Albugo</taxon>
    </lineage>
</organism>
<sequence length="491" mass="52815">MTQSMCNLPLESQIASSRALLCQQKSGYDILTPQLYPDMMQLSILCTECVDILQLLTVNASNCMLFPSQTLRQVYTTIWQACIWVVSPRNQPQPLGPYQSKYTQQNGPFPLTKQSPNSIGAFGLQQQSLPAQNPCPITSTVSQRSPIVPNYGLNQPIRQPSQNPLYFSPIQPYVPPPNRPPFDTTTPPGHFLPQESPSFLNNPPPRSPISQFPNTMKSALGPLPIPPTPSAYPNYPNPDASSRFQNPTSAWSTLSAASPFTPYPYNTQTIGSNAPFMPPTIGSGSKSLIPPPNTNGPPSPSVPSPVGPLMPPTKSTASIISEFPIAPPPQAVPSESPNSANSMSPIAQFPPSISSKEGLPPSQPIQPPRFDPTLTSSIRPVASSIIQQSSLPPSQYVTDLTAVVPTSNIRYGKDVNDGRGTGISPSEFMSPSNDEDEENDSAVTRARTSSGYKSPFERYNSTGRNTTANGAPILSTFCTTILAFTISTSLL</sequence>
<reference evidence="2" key="2">
    <citation type="submission" date="2011-02" db="EMBL/GenBank/DDBJ databases">
        <authorList>
            <person name="MacLean D."/>
        </authorList>
    </citation>
    <scope>NUCLEOTIDE SEQUENCE</scope>
</reference>